<dbReference type="PANTHER" id="PTHR14679">
    <property type="entry name" value="GEM-ASSOCIATED PROTEIN 7"/>
    <property type="match status" value="1"/>
</dbReference>
<dbReference type="GO" id="GO:0034719">
    <property type="term" value="C:SMN-Sm protein complex"/>
    <property type="evidence" value="ECO:0007669"/>
    <property type="project" value="InterPro"/>
</dbReference>
<evidence type="ECO:0000313" key="1">
    <source>
        <dbReference type="EMBL" id="KAG8196854.1"/>
    </source>
</evidence>
<proteinExistence type="predicted"/>
<gene>
    <name evidence="1" type="ORF">JTE90_027566</name>
</gene>
<protein>
    <recommendedName>
        <fullName evidence="3">Gem-associated protein 7</fullName>
    </recommendedName>
</protein>
<dbReference type="EMBL" id="JAFNEN010000063">
    <property type="protein sequence ID" value="KAG8196854.1"/>
    <property type="molecule type" value="Genomic_DNA"/>
</dbReference>
<dbReference type="GO" id="GO:0000387">
    <property type="term" value="P:spliceosomal snRNP assembly"/>
    <property type="evidence" value="ECO:0007669"/>
    <property type="project" value="TreeGrafter"/>
</dbReference>
<dbReference type="PANTHER" id="PTHR14679:SF1">
    <property type="entry name" value="GEM-ASSOCIATED PROTEIN 7"/>
    <property type="match status" value="1"/>
</dbReference>
<organism evidence="1 2">
    <name type="scientific">Oedothorax gibbosus</name>
    <dbReference type="NCBI Taxonomy" id="931172"/>
    <lineage>
        <taxon>Eukaryota</taxon>
        <taxon>Metazoa</taxon>
        <taxon>Ecdysozoa</taxon>
        <taxon>Arthropoda</taxon>
        <taxon>Chelicerata</taxon>
        <taxon>Arachnida</taxon>
        <taxon>Araneae</taxon>
        <taxon>Araneomorphae</taxon>
        <taxon>Entelegynae</taxon>
        <taxon>Araneoidea</taxon>
        <taxon>Linyphiidae</taxon>
        <taxon>Erigoninae</taxon>
        <taxon>Oedothorax</taxon>
    </lineage>
</organism>
<name>A0AAV6VLQ7_9ARAC</name>
<dbReference type="InterPro" id="IPR020338">
    <property type="entry name" value="SMN_gemin7"/>
</dbReference>
<comment type="caution">
    <text evidence="1">The sequence shown here is derived from an EMBL/GenBank/DDBJ whole genome shotgun (WGS) entry which is preliminary data.</text>
</comment>
<accession>A0AAV6VLQ7</accession>
<sequence>MEAQINAESQEKFAKLRNDYLLAISALKGRNVQVDMHNNITISAKFQVIHPNGKRVFVSDAVIPSGEIQNNVLLRSSDIISMIFEEDTSE</sequence>
<dbReference type="Proteomes" id="UP000827092">
    <property type="component" value="Unassembled WGS sequence"/>
</dbReference>
<keyword evidence="2" id="KW-1185">Reference proteome</keyword>
<evidence type="ECO:0008006" key="3">
    <source>
        <dbReference type="Google" id="ProtNLM"/>
    </source>
</evidence>
<evidence type="ECO:0000313" key="2">
    <source>
        <dbReference type="Proteomes" id="UP000827092"/>
    </source>
</evidence>
<dbReference type="Pfam" id="PF11095">
    <property type="entry name" value="Gemin7"/>
    <property type="match status" value="1"/>
</dbReference>
<dbReference type="Gene3D" id="2.30.30.100">
    <property type="match status" value="1"/>
</dbReference>
<reference evidence="1 2" key="1">
    <citation type="journal article" date="2022" name="Nat. Ecol. Evol.">
        <title>A masculinizing supergene underlies an exaggerated male reproductive morph in a spider.</title>
        <authorList>
            <person name="Hendrickx F."/>
            <person name="De Corte Z."/>
            <person name="Sonet G."/>
            <person name="Van Belleghem S.M."/>
            <person name="Kostlbacher S."/>
            <person name="Vangestel C."/>
        </authorList>
    </citation>
    <scope>NUCLEOTIDE SEQUENCE [LARGE SCALE GENOMIC DNA]</scope>
    <source>
        <strain evidence="1">W744_W776</strain>
    </source>
</reference>
<dbReference type="AlphaFoldDB" id="A0AAV6VLQ7"/>